<dbReference type="AlphaFoldDB" id="A0AAF5D470"/>
<feature type="transmembrane region" description="Helical" evidence="8">
    <location>
        <begin position="202"/>
        <end position="219"/>
    </location>
</feature>
<evidence type="ECO:0000256" key="3">
    <source>
        <dbReference type="ARBA" id="ARBA00022692"/>
    </source>
</evidence>
<keyword evidence="7" id="KW-0539">Nucleus</keyword>
<evidence type="ECO:0000256" key="7">
    <source>
        <dbReference type="ARBA" id="ARBA00023242"/>
    </source>
</evidence>
<protein>
    <recommendedName>
        <fullName evidence="11">Nuclear envelope integral membrane protein 1</fullName>
    </recommendedName>
</protein>
<feature type="transmembrane region" description="Helical" evidence="8">
    <location>
        <begin position="261"/>
        <end position="278"/>
    </location>
</feature>
<feature type="transmembrane region" description="Helical" evidence="8">
    <location>
        <begin position="12"/>
        <end position="31"/>
    </location>
</feature>
<keyword evidence="9" id="KW-1185">Reference proteome</keyword>
<accession>A0AAF5D470</accession>
<dbReference type="InterPro" id="IPR019358">
    <property type="entry name" value="NEMP_fam"/>
</dbReference>
<reference evidence="10" key="1">
    <citation type="submission" date="2024-02" db="UniProtKB">
        <authorList>
            <consortium name="WormBaseParasite"/>
        </authorList>
    </citation>
    <scope>IDENTIFICATION</scope>
</reference>
<feature type="transmembrane region" description="Helical" evidence="8">
    <location>
        <begin position="170"/>
        <end position="190"/>
    </location>
</feature>
<dbReference type="WBParaSite" id="TCONS_00006143.p1">
    <property type="protein sequence ID" value="TCONS_00006143.p1"/>
    <property type="gene ID" value="XLOC_004321"/>
</dbReference>
<evidence type="ECO:0000256" key="8">
    <source>
        <dbReference type="SAM" id="Phobius"/>
    </source>
</evidence>
<evidence type="ECO:0000256" key="1">
    <source>
        <dbReference type="ARBA" id="ARBA00004575"/>
    </source>
</evidence>
<feature type="transmembrane region" description="Helical" evidence="8">
    <location>
        <begin position="142"/>
        <end position="158"/>
    </location>
</feature>
<feature type="transmembrane region" description="Helical" evidence="8">
    <location>
        <begin position="231"/>
        <end position="249"/>
    </location>
</feature>
<comment type="subcellular location">
    <subcellularLocation>
        <location evidence="1">Nucleus inner membrane</location>
        <topology evidence="1">Multi-pass membrane protein</topology>
        <orientation evidence="1">Nucleoplasmic side</orientation>
    </subcellularLocation>
</comment>
<proteinExistence type="inferred from homology"/>
<dbReference type="PANTHER" id="PTHR13598:SF1">
    <property type="entry name" value="AT07567P-RELATED"/>
    <property type="match status" value="1"/>
</dbReference>
<evidence type="ECO:0000256" key="4">
    <source>
        <dbReference type="ARBA" id="ARBA00022729"/>
    </source>
</evidence>
<sequence>MYYYCNWFNIKRIVLIFILITLTNTVKSIILNGLTEKPHLHNVVEEGKFTIYVHTLTESPFSYALGDVYVHLDVPKNKYTIFIGESYDEIRKQYTDHTSNLITFQNFFKGNSSFTSLPLTKKSYIGVLSDVNYYIKTVNLKYNFYRLVAFFFGIFLFYKARDIVKTETFFYSTGVITGLFISVFIVLFIMYRFMPKKTSATVLYLGGWGFVSFCLSLFWDEIKSLVYNNFLYFQFYIGIVIILVLAIFYRNGPPQDVRSINLIQWSLQLVSLLLVFFSSQLIPFSITVLIILLIFNFLFSPARVIARKLNVTRKKLFPSPIKPRKFLTMEEYDKEGEDYTRQELEKLKKFCSSPEADAWRIVSRVKESKKLAEFVHDDEDPVTYIGFREEDFDTDSSDYSDEFVQEQIELLKSSLKKKATKRQKYPCRKGNRDLNDKITESYLTDDSD</sequence>
<dbReference type="Pfam" id="PF10225">
    <property type="entry name" value="NEMP"/>
    <property type="match status" value="1"/>
</dbReference>
<keyword evidence="3 8" id="KW-0812">Transmembrane</keyword>
<name>A0AAF5D470_STRER</name>
<dbReference type="PANTHER" id="PTHR13598">
    <property type="entry name" value="AT07567P-RELATED"/>
    <property type="match status" value="1"/>
</dbReference>
<feature type="transmembrane region" description="Helical" evidence="8">
    <location>
        <begin position="284"/>
        <end position="306"/>
    </location>
</feature>
<comment type="similarity">
    <text evidence="2">Belongs to the NEMP family.</text>
</comment>
<dbReference type="GO" id="GO:0005637">
    <property type="term" value="C:nuclear inner membrane"/>
    <property type="evidence" value="ECO:0007669"/>
    <property type="project" value="UniProtKB-SubCell"/>
</dbReference>
<dbReference type="Proteomes" id="UP000035681">
    <property type="component" value="Unplaced"/>
</dbReference>
<evidence type="ECO:0000256" key="6">
    <source>
        <dbReference type="ARBA" id="ARBA00023136"/>
    </source>
</evidence>
<keyword evidence="5 8" id="KW-1133">Transmembrane helix</keyword>
<evidence type="ECO:0008006" key="11">
    <source>
        <dbReference type="Google" id="ProtNLM"/>
    </source>
</evidence>
<evidence type="ECO:0000313" key="9">
    <source>
        <dbReference type="Proteomes" id="UP000035681"/>
    </source>
</evidence>
<keyword evidence="6 8" id="KW-0472">Membrane</keyword>
<organism evidence="9 10">
    <name type="scientific">Strongyloides stercoralis</name>
    <name type="common">Threadworm</name>
    <dbReference type="NCBI Taxonomy" id="6248"/>
    <lineage>
        <taxon>Eukaryota</taxon>
        <taxon>Metazoa</taxon>
        <taxon>Ecdysozoa</taxon>
        <taxon>Nematoda</taxon>
        <taxon>Chromadorea</taxon>
        <taxon>Rhabditida</taxon>
        <taxon>Tylenchina</taxon>
        <taxon>Panagrolaimomorpha</taxon>
        <taxon>Strongyloidoidea</taxon>
        <taxon>Strongyloididae</taxon>
        <taxon>Strongyloides</taxon>
    </lineage>
</organism>
<keyword evidence="4" id="KW-0732">Signal</keyword>
<evidence type="ECO:0000256" key="2">
    <source>
        <dbReference type="ARBA" id="ARBA00005748"/>
    </source>
</evidence>
<evidence type="ECO:0000256" key="5">
    <source>
        <dbReference type="ARBA" id="ARBA00022989"/>
    </source>
</evidence>
<evidence type="ECO:0000313" key="10">
    <source>
        <dbReference type="WBParaSite" id="TCONS_00006143.p1"/>
    </source>
</evidence>